<protein>
    <submittedName>
        <fullName evidence="1">Uncharacterized protein</fullName>
    </submittedName>
</protein>
<comment type="caution">
    <text evidence="1">The sequence shown here is derived from an EMBL/GenBank/DDBJ whole genome shotgun (WGS) entry which is preliminary data.</text>
</comment>
<dbReference type="AlphaFoldDB" id="A0A433US63"/>
<dbReference type="Proteomes" id="UP000271624">
    <property type="component" value="Unassembled WGS sequence"/>
</dbReference>
<accession>A0A433US63</accession>
<proteinExistence type="predicted"/>
<evidence type="ECO:0000313" key="2">
    <source>
        <dbReference type="Proteomes" id="UP000271624"/>
    </source>
</evidence>
<keyword evidence="2" id="KW-1185">Reference proteome</keyword>
<sequence>MGKRGFHIDFLDLNEVVMPFTLNGCGTKYYGRRDMAPDGSYVTTEWLDLPFALMYPTRRGVGGEILNIYLIYFVFI</sequence>
<gene>
    <name evidence="1" type="ORF">DSM106972_086790</name>
</gene>
<reference evidence="1" key="2">
    <citation type="journal article" date="2019" name="Genome Biol. Evol.">
        <title>Day and night: Metabolic profiles and evolutionary relationships of six axenic non-marine cyanobacteria.</title>
        <authorList>
            <person name="Will S.E."/>
            <person name="Henke P."/>
            <person name="Boedeker C."/>
            <person name="Huang S."/>
            <person name="Brinkmann H."/>
            <person name="Rohde M."/>
            <person name="Jarek M."/>
            <person name="Friedl T."/>
            <person name="Seufert S."/>
            <person name="Schumacher M."/>
            <person name="Overmann J."/>
            <person name="Neumann-Schaal M."/>
            <person name="Petersen J."/>
        </authorList>
    </citation>
    <scope>NUCLEOTIDE SEQUENCE [LARGE SCALE GENOMIC DNA]</scope>
    <source>
        <strain evidence="1">PCC 7102</strain>
    </source>
</reference>
<organism evidence="1 2">
    <name type="scientific">Dulcicalothrix desertica PCC 7102</name>
    <dbReference type="NCBI Taxonomy" id="232991"/>
    <lineage>
        <taxon>Bacteria</taxon>
        <taxon>Bacillati</taxon>
        <taxon>Cyanobacteriota</taxon>
        <taxon>Cyanophyceae</taxon>
        <taxon>Nostocales</taxon>
        <taxon>Calotrichaceae</taxon>
        <taxon>Dulcicalothrix</taxon>
    </lineage>
</organism>
<reference evidence="1" key="1">
    <citation type="submission" date="2018-12" db="EMBL/GenBank/DDBJ databases">
        <authorList>
            <person name="Will S."/>
            <person name="Neumann-Schaal M."/>
            <person name="Henke P."/>
        </authorList>
    </citation>
    <scope>NUCLEOTIDE SEQUENCE</scope>
    <source>
        <strain evidence="1">PCC 7102</strain>
    </source>
</reference>
<evidence type="ECO:0000313" key="1">
    <source>
        <dbReference type="EMBL" id="RUS96656.1"/>
    </source>
</evidence>
<name>A0A433US63_9CYAN</name>
<dbReference type="EMBL" id="RSCL01000035">
    <property type="protein sequence ID" value="RUS96656.1"/>
    <property type="molecule type" value="Genomic_DNA"/>
</dbReference>